<protein>
    <submittedName>
        <fullName evidence="1">RNA polymerase sigma factor</fullName>
    </submittedName>
</protein>
<dbReference type="SUPFAM" id="SSF88659">
    <property type="entry name" value="Sigma3 and sigma4 domains of RNA polymerase sigma factors"/>
    <property type="match status" value="1"/>
</dbReference>
<dbReference type="InterPro" id="IPR013324">
    <property type="entry name" value="RNA_pol_sigma_r3/r4-like"/>
</dbReference>
<sequence length="125" mass="14863">MKEKDVVKYLRQYKQLHYRLEFVENKIIGLKAIGYEDNHSSAVQKKSINEYINEKDIIISRMKRIEDLVNLYADTKEGLVIKYNFIEFETLENIADHMHYSIATVKRYYKAGLNNLKNMIPNDTK</sequence>
<evidence type="ECO:0000313" key="1">
    <source>
        <dbReference type="EMBL" id="DAE01473.1"/>
    </source>
</evidence>
<name>A0A8S5P4X6_9CAUD</name>
<reference evidence="1" key="1">
    <citation type="journal article" date="2021" name="Proc. Natl. Acad. Sci. U.S.A.">
        <title>A Catalog of Tens of Thousands of Viruses from Human Metagenomes Reveals Hidden Associations with Chronic Diseases.</title>
        <authorList>
            <person name="Tisza M.J."/>
            <person name="Buck C.B."/>
        </authorList>
    </citation>
    <scope>NUCLEOTIDE SEQUENCE</scope>
    <source>
        <strain evidence="1">CtQtc11</strain>
    </source>
</reference>
<proteinExistence type="predicted"/>
<accession>A0A8S5P4X6</accession>
<organism evidence="1">
    <name type="scientific">Siphoviridae sp. ctQtc11</name>
    <dbReference type="NCBI Taxonomy" id="2825497"/>
    <lineage>
        <taxon>Viruses</taxon>
        <taxon>Duplodnaviria</taxon>
        <taxon>Heunggongvirae</taxon>
        <taxon>Uroviricota</taxon>
        <taxon>Caudoviricetes</taxon>
    </lineage>
</organism>
<dbReference type="EMBL" id="BK015325">
    <property type="protein sequence ID" value="DAE01473.1"/>
    <property type="molecule type" value="Genomic_DNA"/>
</dbReference>